<evidence type="ECO:0000313" key="3">
    <source>
        <dbReference type="Proteomes" id="UP000257109"/>
    </source>
</evidence>
<dbReference type="OrthoDB" id="2011293at2759"/>
<dbReference type="PANTHER" id="PTHR33067:SF15">
    <property type="entry name" value="RNA-DIRECTED DNA POLYMERASE"/>
    <property type="match status" value="1"/>
</dbReference>
<comment type="caution">
    <text evidence="2">The sequence shown here is derived from an EMBL/GenBank/DDBJ whole genome shotgun (WGS) entry which is preliminary data.</text>
</comment>
<proteinExistence type="predicted"/>
<dbReference type="Proteomes" id="UP000257109">
    <property type="component" value="Unassembled WGS sequence"/>
</dbReference>
<feature type="domain" description="Reverse transcriptase/retrotransposon-derived protein RNase H-like" evidence="1">
    <location>
        <begin position="528"/>
        <end position="603"/>
    </location>
</feature>
<dbReference type="InterPro" id="IPR043502">
    <property type="entry name" value="DNA/RNA_pol_sf"/>
</dbReference>
<dbReference type="EMBL" id="QJKJ01000637">
    <property type="protein sequence ID" value="RDY11441.1"/>
    <property type="molecule type" value="Genomic_DNA"/>
</dbReference>
<reference evidence="2" key="1">
    <citation type="submission" date="2018-05" db="EMBL/GenBank/DDBJ databases">
        <title>Draft genome of Mucuna pruriens seed.</title>
        <authorList>
            <person name="Nnadi N.E."/>
            <person name="Vos R."/>
            <person name="Hasami M.H."/>
            <person name="Devisetty U.K."/>
            <person name="Aguiy J.C."/>
        </authorList>
    </citation>
    <scope>NUCLEOTIDE SEQUENCE [LARGE SCALE GENOMIC DNA]</scope>
    <source>
        <strain evidence="2">JCA_2017</strain>
    </source>
</reference>
<evidence type="ECO:0000259" key="1">
    <source>
        <dbReference type="Pfam" id="PF17919"/>
    </source>
</evidence>
<dbReference type="InterPro" id="IPR021109">
    <property type="entry name" value="Peptidase_aspartic_dom_sf"/>
</dbReference>
<protein>
    <submittedName>
        <fullName evidence="2">Retrovirus-related Pol polyprotein</fullName>
    </submittedName>
</protein>
<dbReference type="Gene3D" id="3.10.20.370">
    <property type="match status" value="1"/>
</dbReference>
<accession>A0A371I8T1</accession>
<dbReference type="SUPFAM" id="SSF56672">
    <property type="entry name" value="DNA/RNA polymerases"/>
    <property type="match status" value="1"/>
</dbReference>
<dbReference type="InterPro" id="IPR041577">
    <property type="entry name" value="RT_RNaseH_2"/>
</dbReference>
<sequence length="605" mass="67546">MDRSMIDTTSGGALMNKTPTTTRNLISNKASNTQQFGARGAATSSVVTKEIPLPFPTRTVHARKFELDEELLQTFRKVEVNIPLLKAIKQILKYAKFLKELCTHKRNKLKGDVEMGRNVSALIKNEQVSALIQPTMLKKCRDPGTFTVLCTIGECTFADAMLDLGTPINIMPSSVYKSLNFSDLESFDVIIQLANRSIMHPLDMEDKPSSKGSTLILGRPFLMIARTKIDVHAGTLFMEFCDNMMQLHIGLSEFSDFVDVVDVPDFSDYVDVVDVFDFSDFADVTDVSNFANLADFECMCDRGKECSICVEIRVAIDEGPKVAEVGEVGAVIEVATSKPPSPTVELKPLLEHLKYAYLEDDQKLQVIIANNLQSEQEERLLHVLRKHSKAIGWTLADLPGINPSICMHRILLEEEYRLVMQPQRQLNPTILDVVKKKVIKLLAVGIIYPISDNQWLTCRFILHRQINKRPPSPACSAHFPTLGCHLAYAMPQAPPKGIVLGHLVSNRGIEVDKAKIDIIASLSHPTSVWEELKKRLTTTPILQALDWELPFELMCDASNLALRAILGQRVGKHSHVIAYASRTLDSAQAYYTTTENELLAIVTFN</sequence>
<gene>
    <name evidence="2" type="primary">pol</name>
    <name evidence="2" type="ORF">CR513_03886</name>
</gene>
<dbReference type="Pfam" id="PF17919">
    <property type="entry name" value="RT_RNaseH_2"/>
    <property type="match status" value="1"/>
</dbReference>
<organism evidence="2 3">
    <name type="scientific">Mucuna pruriens</name>
    <name type="common">Velvet bean</name>
    <name type="synonym">Dolichos pruriens</name>
    <dbReference type="NCBI Taxonomy" id="157652"/>
    <lineage>
        <taxon>Eukaryota</taxon>
        <taxon>Viridiplantae</taxon>
        <taxon>Streptophyta</taxon>
        <taxon>Embryophyta</taxon>
        <taxon>Tracheophyta</taxon>
        <taxon>Spermatophyta</taxon>
        <taxon>Magnoliopsida</taxon>
        <taxon>eudicotyledons</taxon>
        <taxon>Gunneridae</taxon>
        <taxon>Pentapetalae</taxon>
        <taxon>rosids</taxon>
        <taxon>fabids</taxon>
        <taxon>Fabales</taxon>
        <taxon>Fabaceae</taxon>
        <taxon>Papilionoideae</taxon>
        <taxon>50 kb inversion clade</taxon>
        <taxon>NPAAA clade</taxon>
        <taxon>indigoferoid/millettioid clade</taxon>
        <taxon>Phaseoleae</taxon>
        <taxon>Mucuna</taxon>
    </lineage>
</organism>
<dbReference type="Gene3D" id="2.40.70.10">
    <property type="entry name" value="Acid Proteases"/>
    <property type="match status" value="1"/>
</dbReference>
<evidence type="ECO:0000313" key="2">
    <source>
        <dbReference type="EMBL" id="RDY11441.1"/>
    </source>
</evidence>
<name>A0A371I8T1_MUCPR</name>
<dbReference type="Gene3D" id="3.10.10.10">
    <property type="entry name" value="HIV Type 1 Reverse Transcriptase, subunit A, domain 1"/>
    <property type="match status" value="1"/>
</dbReference>
<dbReference type="AlphaFoldDB" id="A0A371I8T1"/>
<dbReference type="PANTHER" id="PTHR33067">
    <property type="entry name" value="RNA-DIRECTED DNA POLYMERASE-RELATED"/>
    <property type="match status" value="1"/>
</dbReference>
<feature type="non-terminal residue" evidence="2">
    <location>
        <position position="1"/>
    </location>
</feature>
<keyword evidence="3" id="KW-1185">Reference proteome</keyword>